<dbReference type="EMBL" id="JAVDVW010000002">
    <property type="protein sequence ID" value="MDR7099856.1"/>
    <property type="molecule type" value="Genomic_DNA"/>
</dbReference>
<dbReference type="RefSeq" id="WP_310054313.1">
    <property type="nucleotide sequence ID" value="NZ_JAVDVW010000002.1"/>
</dbReference>
<comment type="caution">
    <text evidence="2">The sequence shown here is derived from an EMBL/GenBank/DDBJ whole genome shotgun (WGS) entry which is preliminary data.</text>
</comment>
<feature type="transmembrane region" description="Helical" evidence="1">
    <location>
        <begin position="45"/>
        <end position="67"/>
    </location>
</feature>
<name>A0ABU1VQV3_9GAMM</name>
<feature type="transmembrane region" description="Helical" evidence="1">
    <location>
        <begin position="7"/>
        <end position="25"/>
    </location>
</feature>
<reference evidence="2 3" key="1">
    <citation type="submission" date="2023-07" db="EMBL/GenBank/DDBJ databases">
        <title>Sorghum-associated microbial communities from plants grown in Nebraska, USA.</title>
        <authorList>
            <person name="Schachtman D."/>
        </authorList>
    </citation>
    <scope>NUCLEOTIDE SEQUENCE [LARGE SCALE GENOMIC DNA]</scope>
    <source>
        <strain evidence="2 3">BE187</strain>
    </source>
</reference>
<keyword evidence="1" id="KW-1133">Transmembrane helix</keyword>
<accession>A0ABU1VQV3</accession>
<keyword evidence="3" id="KW-1185">Reference proteome</keyword>
<evidence type="ECO:0008006" key="4">
    <source>
        <dbReference type="Google" id="ProtNLM"/>
    </source>
</evidence>
<organism evidence="2 3">
    <name type="scientific">Agrilutibacter niabensis</name>
    <dbReference type="NCBI Taxonomy" id="380628"/>
    <lineage>
        <taxon>Bacteria</taxon>
        <taxon>Pseudomonadati</taxon>
        <taxon>Pseudomonadota</taxon>
        <taxon>Gammaproteobacteria</taxon>
        <taxon>Lysobacterales</taxon>
        <taxon>Lysobacteraceae</taxon>
        <taxon>Agrilutibacter</taxon>
    </lineage>
</organism>
<gene>
    <name evidence="2" type="ORF">J2X04_002237</name>
</gene>
<keyword evidence="1" id="KW-0472">Membrane</keyword>
<dbReference type="Proteomes" id="UP001267878">
    <property type="component" value="Unassembled WGS sequence"/>
</dbReference>
<keyword evidence="1" id="KW-0812">Transmembrane</keyword>
<sequence>MKMDTGLLLWGLLFSSIGLGYFIYGKRQQAPIPLVCGLALMVFPYFVSSAWTVVLVGTGLMAIPYFVRL</sequence>
<evidence type="ECO:0000256" key="1">
    <source>
        <dbReference type="SAM" id="Phobius"/>
    </source>
</evidence>
<evidence type="ECO:0000313" key="3">
    <source>
        <dbReference type="Proteomes" id="UP001267878"/>
    </source>
</evidence>
<protein>
    <recommendedName>
        <fullName evidence="4">Amino acid transport protein</fullName>
    </recommendedName>
</protein>
<evidence type="ECO:0000313" key="2">
    <source>
        <dbReference type="EMBL" id="MDR7099856.1"/>
    </source>
</evidence>
<proteinExistence type="predicted"/>